<evidence type="ECO:0000313" key="5">
    <source>
        <dbReference type="EMBL" id="KUG58575.1"/>
    </source>
</evidence>
<evidence type="ECO:0000256" key="2">
    <source>
        <dbReference type="ARBA" id="ARBA00011915"/>
    </source>
</evidence>
<dbReference type="OrthoDB" id="9790967at2"/>
<dbReference type="InterPro" id="IPR029045">
    <property type="entry name" value="ClpP/crotonase-like_dom_sf"/>
</dbReference>
<comment type="catalytic activity">
    <reaction evidence="1">
        <text>3-hydroxy-2-methylpropanoyl-CoA + H2O = 3-hydroxy-2-methylpropanoate + CoA + H(+)</text>
        <dbReference type="Rhea" id="RHEA:20888"/>
        <dbReference type="ChEBI" id="CHEBI:11805"/>
        <dbReference type="ChEBI" id="CHEBI:15377"/>
        <dbReference type="ChEBI" id="CHEBI:15378"/>
        <dbReference type="ChEBI" id="CHEBI:57287"/>
        <dbReference type="ChEBI" id="CHEBI:57340"/>
        <dbReference type="EC" id="3.1.2.4"/>
    </reaction>
</comment>
<reference evidence="7" key="1">
    <citation type="submission" date="2015-12" db="EMBL/GenBank/DDBJ databases">
        <authorList>
            <person name="Nair G.R."/>
            <person name="Kaur G."/>
            <person name="Mayilraj S."/>
        </authorList>
    </citation>
    <scope>NUCLEOTIDE SEQUENCE [LARGE SCALE GENOMIC DNA]</scope>
    <source>
        <strain evidence="7">CD08_7</strain>
    </source>
</reference>
<dbReference type="Pfam" id="PF16113">
    <property type="entry name" value="ECH_2"/>
    <property type="match status" value="1"/>
</dbReference>
<proteinExistence type="predicted"/>
<accession>A0A0W8IF28</accession>
<dbReference type="EC" id="3.1.2.4" evidence="2"/>
<keyword evidence="7" id="KW-1185">Reference proteome</keyword>
<gene>
    <name evidence="5" type="ORF">AVL63_00365</name>
    <name evidence="6" type="ORF">HNR24_001611</name>
</gene>
<evidence type="ECO:0000259" key="4">
    <source>
        <dbReference type="Pfam" id="PF16113"/>
    </source>
</evidence>
<dbReference type="PANTHER" id="PTHR43176:SF3">
    <property type="entry name" value="3-HYDROXYISOBUTYRYL-COA HYDROLASE, MITOCHONDRIAL"/>
    <property type="match status" value="1"/>
</dbReference>
<evidence type="ECO:0000256" key="3">
    <source>
        <dbReference type="ARBA" id="ARBA00022801"/>
    </source>
</evidence>
<evidence type="ECO:0000313" key="6">
    <source>
        <dbReference type="EMBL" id="MBA8921678.1"/>
    </source>
</evidence>
<comment type="caution">
    <text evidence="5">The sequence shown here is derived from an EMBL/GenBank/DDBJ whole genome shotgun (WGS) entry which is preliminary data.</text>
</comment>
<keyword evidence="6" id="KW-0456">Lyase</keyword>
<evidence type="ECO:0000256" key="1">
    <source>
        <dbReference type="ARBA" id="ARBA00001709"/>
    </source>
</evidence>
<dbReference type="Proteomes" id="UP000054023">
    <property type="component" value="Unassembled WGS sequence"/>
</dbReference>
<feature type="domain" description="Enoyl-CoA hydratase/isomerase" evidence="4">
    <location>
        <begin position="19"/>
        <end position="357"/>
    </location>
</feature>
<dbReference type="GO" id="GO:0016829">
    <property type="term" value="F:lyase activity"/>
    <property type="evidence" value="ECO:0007669"/>
    <property type="project" value="UniProtKB-KW"/>
</dbReference>
<dbReference type="PANTHER" id="PTHR43176">
    <property type="entry name" value="3-HYDROXYISOBUTYRYL-COA HYDROLASE-RELATED"/>
    <property type="match status" value="1"/>
</dbReference>
<dbReference type="GO" id="GO:0005829">
    <property type="term" value="C:cytosol"/>
    <property type="evidence" value="ECO:0007669"/>
    <property type="project" value="TreeGrafter"/>
</dbReference>
<reference evidence="5" key="2">
    <citation type="submission" date="2015-12" db="EMBL/GenBank/DDBJ databases">
        <authorList>
            <person name="Shamseldin A."/>
            <person name="Moawad H."/>
            <person name="Abd El-Rahim W.M."/>
            <person name="Sadowsky M.J."/>
        </authorList>
    </citation>
    <scope>NUCLEOTIDE SEQUENCE [LARGE SCALE GENOMIC DNA]</scope>
    <source>
        <strain evidence="5">CD08_7</strain>
    </source>
</reference>
<dbReference type="GO" id="GO:0006574">
    <property type="term" value="P:L-valine catabolic process"/>
    <property type="evidence" value="ECO:0007669"/>
    <property type="project" value="TreeGrafter"/>
</dbReference>
<dbReference type="STRING" id="317018.AVL63_00365"/>
<dbReference type="AlphaFoldDB" id="A0A0W8IF28"/>
<dbReference type="Proteomes" id="UP000546252">
    <property type="component" value="Unassembled WGS sequence"/>
</dbReference>
<organism evidence="5 7">
    <name type="scientific">Nesterenkonia jeotgali</name>
    <dbReference type="NCBI Taxonomy" id="317018"/>
    <lineage>
        <taxon>Bacteria</taxon>
        <taxon>Bacillati</taxon>
        <taxon>Actinomycetota</taxon>
        <taxon>Actinomycetes</taxon>
        <taxon>Micrococcales</taxon>
        <taxon>Micrococcaceae</taxon>
        <taxon>Nesterenkonia</taxon>
    </lineage>
</organism>
<reference evidence="6 8" key="3">
    <citation type="submission" date="2020-08" db="EMBL/GenBank/DDBJ databases">
        <title>Sequencing the genomes of 1000 actinobacteria strains.</title>
        <authorList>
            <person name="Klenk H.-P."/>
        </authorList>
    </citation>
    <scope>NUCLEOTIDE SEQUENCE [LARGE SCALE GENOMIC DNA]</scope>
    <source>
        <strain evidence="6 8">DSM 19081</strain>
    </source>
</reference>
<dbReference type="SUPFAM" id="SSF52096">
    <property type="entry name" value="ClpP/crotonase"/>
    <property type="match status" value="1"/>
</dbReference>
<dbReference type="CDD" id="cd06558">
    <property type="entry name" value="crotonase-like"/>
    <property type="match status" value="1"/>
</dbReference>
<dbReference type="Gene3D" id="3.90.226.10">
    <property type="entry name" value="2-enoyl-CoA Hydratase, Chain A, domain 1"/>
    <property type="match status" value="1"/>
</dbReference>
<protein>
    <recommendedName>
        <fullName evidence="2">3-hydroxyisobutyryl-CoA hydrolase</fullName>
        <ecNumber evidence="2">3.1.2.4</ecNumber>
    </recommendedName>
</protein>
<keyword evidence="3" id="KW-0378">Hydrolase</keyword>
<dbReference type="InterPro" id="IPR045004">
    <property type="entry name" value="ECH_dom"/>
</dbReference>
<dbReference type="RefSeq" id="WP_058888259.1">
    <property type="nucleotide sequence ID" value="NZ_BAAAKT010000004.1"/>
</dbReference>
<evidence type="ECO:0000313" key="7">
    <source>
        <dbReference type="Proteomes" id="UP000054023"/>
    </source>
</evidence>
<evidence type="ECO:0000313" key="8">
    <source>
        <dbReference type="Proteomes" id="UP000546252"/>
    </source>
</evidence>
<name>A0A0W8IF28_9MICC</name>
<dbReference type="GO" id="GO:0003860">
    <property type="term" value="F:3-hydroxyisobutyryl-CoA hydrolase activity"/>
    <property type="evidence" value="ECO:0007669"/>
    <property type="project" value="UniProtKB-EC"/>
</dbReference>
<dbReference type="InterPro" id="IPR032259">
    <property type="entry name" value="HIBYL-CoA-H"/>
</dbReference>
<dbReference type="EMBL" id="JACJIH010000001">
    <property type="protein sequence ID" value="MBA8921678.1"/>
    <property type="molecule type" value="Genomic_DNA"/>
</dbReference>
<dbReference type="EMBL" id="LQBM01000003">
    <property type="protein sequence ID" value="KUG58575.1"/>
    <property type="molecule type" value="Genomic_DNA"/>
</dbReference>
<dbReference type="NCBIfam" id="NF004127">
    <property type="entry name" value="PRK05617.1"/>
    <property type="match status" value="1"/>
</dbReference>
<sequence>MGRETYTGDVAFELRGHLGIITLNRPHAVNALTQLMCECILVQLQDWAVDDRVDQVLIRGAGDRGLCAGGDVSSLYQEMVRLQEHDGGGILPDGTPGYAADFVSESFLATEYALNLTIAEYPKPYIALMDGLVLGGGIGVSAHGSHRVVTERTRAGMPETTIGFAPDVGGTWLLGRAPGFLGLHAGLTGAHLDAADTLALGLADVEVRGEDLPELIQALSTEPVTEALPRFTRNPEASALAQSQAWIDQAYAAPSVEELLDRLDELAPSAPGAATAVKSLRGKSPTSLKVTHRAILAAQELSLPEALEREFTIAVHMLRSADFREGIRAQVIDKDRTPHWNPGTLEAVDAALVETYFTVVPGRELEDRQSF</sequence>